<dbReference type="GO" id="GO:0005737">
    <property type="term" value="C:cytoplasm"/>
    <property type="evidence" value="ECO:0007669"/>
    <property type="project" value="TreeGrafter"/>
</dbReference>
<dbReference type="Pfam" id="PF01243">
    <property type="entry name" value="PNPOx_N"/>
    <property type="match status" value="1"/>
</dbReference>
<accession>A5DQ56</accession>
<dbReference type="Proteomes" id="UP000001997">
    <property type="component" value="Unassembled WGS sequence"/>
</dbReference>
<dbReference type="SUPFAM" id="SSF50475">
    <property type="entry name" value="FMN-binding split barrel"/>
    <property type="match status" value="1"/>
</dbReference>
<organism evidence="2 3">
    <name type="scientific">Meyerozyma guilliermondii (strain ATCC 6260 / CBS 566 / DSM 6381 / JCM 1539 / NBRC 10279 / NRRL Y-324)</name>
    <name type="common">Yeast</name>
    <name type="synonym">Candida guilliermondii</name>
    <dbReference type="NCBI Taxonomy" id="294746"/>
    <lineage>
        <taxon>Eukaryota</taxon>
        <taxon>Fungi</taxon>
        <taxon>Dikarya</taxon>
        <taxon>Ascomycota</taxon>
        <taxon>Saccharomycotina</taxon>
        <taxon>Pichiomycetes</taxon>
        <taxon>Debaryomycetaceae</taxon>
        <taxon>Meyerozyma</taxon>
    </lineage>
</organism>
<dbReference type="InterPro" id="IPR011576">
    <property type="entry name" value="Pyridox_Oxase_N"/>
</dbReference>
<sequence>MAPSLPDSVTNLLKSTRYVHLGTCRDNVPHVSLMNYTYLHRDGDFVIFSTPENSTKYQNIVENPHVSLLVHDWISAKSSQAPTEPREGRRNSLYELLANINKNEISSVSVMLDGKAQILATDDPNYGFYRSLHSNNNQIDQDQAKTYIDCDNALVVVEIEKCKVTDTNNNVQEY</sequence>
<dbReference type="AlphaFoldDB" id="A5DQ56"/>
<dbReference type="GeneID" id="5124253"/>
<proteinExistence type="predicted"/>
<dbReference type="FunCoup" id="A5DQ56">
    <property type="interactions" value="41"/>
</dbReference>
<evidence type="ECO:0000259" key="1">
    <source>
        <dbReference type="Pfam" id="PF01243"/>
    </source>
</evidence>
<name>A5DQ56_PICGU</name>
<evidence type="ECO:0000313" key="2">
    <source>
        <dbReference type="EMBL" id="EDK41309.2"/>
    </source>
</evidence>
<feature type="domain" description="Pyridoxamine 5'-phosphate oxidase N-terminal" evidence="1">
    <location>
        <begin position="6"/>
        <end position="145"/>
    </location>
</feature>
<keyword evidence="3" id="KW-1185">Reference proteome</keyword>
<gene>
    <name evidence="2" type="ORF">PGUG_05407</name>
</gene>
<dbReference type="HOGENOM" id="CLU_078856_1_0_1"/>
<dbReference type="InterPro" id="IPR052841">
    <property type="entry name" value="PMP_oxidase-like"/>
</dbReference>
<dbReference type="PANTHER" id="PTHR28040">
    <property type="entry name" value="PYRIDOXAMINE 5'-PHOSPHATE OXIDASE YLR456W HOMOLOG-RELATED"/>
    <property type="match status" value="1"/>
</dbReference>
<dbReference type="OMA" id="HPTIIMT"/>
<evidence type="ECO:0000313" key="3">
    <source>
        <dbReference type="Proteomes" id="UP000001997"/>
    </source>
</evidence>
<dbReference type="InterPro" id="IPR012349">
    <property type="entry name" value="Split_barrel_FMN-bd"/>
</dbReference>
<dbReference type="EMBL" id="CH408161">
    <property type="protein sequence ID" value="EDK41309.2"/>
    <property type="molecule type" value="Genomic_DNA"/>
</dbReference>
<dbReference type="Gene3D" id="2.30.110.10">
    <property type="entry name" value="Electron Transport, Fmn-binding Protein, Chain A"/>
    <property type="match status" value="1"/>
</dbReference>
<reference evidence="2 3" key="1">
    <citation type="journal article" date="2009" name="Nature">
        <title>Evolution of pathogenicity and sexual reproduction in eight Candida genomes.</title>
        <authorList>
            <person name="Butler G."/>
            <person name="Rasmussen M.D."/>
            <person name="Lin M.F."/>
            <person name="Santos M.A."/>
            <person name="Sakthikumar S."/>
            <person name="Munro C.A."/>
            <person name="Rheinbay E."/>
            <person name="Grabherr M."/>
            <person name="Forche A."/>
            <person name="Reedy J.L."/>
            <person name="Agrafioti I."/>
            <person name="Arnaud M.B."/>
            <person name="Bates S."/>
            <person name="Brown A.J."/>
            <person name="Brunke S."/>
            <person name="Costanzo M.C."/>
            <person name="Fitzpatrick D.A."/>
            <person name="de Groot P.W."/>
            <person name="Harris D."/>
            <person name="Hoyer L.L."/>
            <person name="Hube B."/>
            <person name="Klis F.M."/>
            <person name="Kodira C."/>
            <person name="Lennard N."/>
            <person name="Logue M.E."/>
            <person name="Martin R."/>
            <person name="Neiman A.M."/>
            <person name="Nikolaou E."/>
            <person name="Quail M.A."/>
            <person name="Quinn J."/>
            <person name="Santos M.C."/>
            <person name="Schmitzberger F.F."/>
            <person name="Sherlock G."/>
            <person name="Shah P."/>
            <person name="Silverstein K.A."/>
            <person name="Skrzypek M.S."/>
            <person name="Soll D."/>
            <person name="Staggs R."/>
            <person name="Stansfield I."/>
            <person name="Stumpf M.P."/>
            <person name="Sudbery P.E."/>
            <person name="Srikantha T."/>
            <person name="Zeng Q."/>
            <person name="Berman J."/>
            <person name="Berriman M."/>
            <person name="Heitman J."/>
            <person name="Gow N.A."/>
            <person name="Lorenz M.C."/>
            <person name="Birren B.W."/>
            <person name="Kellis M."/>
            <person name="Cuomo C.A."/>
        </authorList>
    </citation>
    <scope>NUCLEOTIDE SEQUENCE [LARGE SCALE GENOMIC DNA]</scope>
    <source>
        <strain evidence="3">ATCC 6260 / CBS 566 / DSM 6381 / JCM 1539 / NBRC 10279 / NRRL Y-324</strain>
    </source>
</reference>
<dbReference type="eggNOG" id="ENOG502S4PT">
    <property type="taxonomic scope" value="Eukaryota"/>
</dbReference>
<dbReference type="PANTHER" id="PTHR28040:SF1">
    <property type="entry name" value="PYRIDOXAMINE 5'-PHOSPHATE OXIDASE YLR456W HOMOLOG-RELATED"/>
    <property type="match status" value="1"/>
</dbReference>
<dbReference type="InParanoid" id="A5DQ56"/>
<dbReference type="OrthoDB" id="5300823at2759"/>
<dbReference type="RefSeq" id="XP_001482387.2">
    <property type="nucleotide sequence ID" value="XM_001482337.1"/>
</dbReference>
<dbReference type="STRING" id="294746.A5DQ56"/>
<protein>
    <recommendedName>
        <fullName evidence="1">Pyridoxamine 5'-phosphate oxidase N-terminal domain-containing protein</fullName>
    </recommendedName>
</protein>
<dbReference type="GO" id="GO:0005634">
    <property type="term" value="C:nucleus"/>
    <property type="evidence" value="ECO:0007669"/>
    <property type="project" value="TreeGrafter"/>
</dbReference>
<dbReference type="KEGG" id="pgu:PGUG_05407"/>